<evidence type="ECO:0000256" key="2">
    <source>
        <dbReference type="ARBA" id="ARBA00022692"/>
    </source>
</evidence>
<protein>
    <submittedName>
        <fullName evidence="6">MAPEG family protein</fullName>
    </submittedName>
</protein>
<evidence type="ECO:0000256" key="3">
    <source>
        <dbReference type="ARBA" id="ARBA00022989"/>
    </source>
</evidence>
<dbReference type="InterPro" id="IPR001129">
    <property type="entry name" value="Membr-assoc_MAPEG"/>
</dbReference>
<evidence type="ECO:0000313" key="6">
    <source>
        <dbReference type="EMBL" id="MBE0560888.1"/>
    </source>
</evidence>
<evidence type="ECO:0000313" key="7">
    <source>
        <dbReference type="Proteomes" id="UP000642265"/>
    </source>
</evidence>
<dbReference type="Gene3D" id="1.20.120.550">
    <property type="entry name" value="Membrane associated eicosanoid/glutathione metabolism-like domain"/>
    <property type="match status" value="1"/>
</dbReference>
<dbReference type="InterPro" id="IPR023352">
    <property type="entry name" value="MAPEG-like_dom_sf"/>
</dbReference>
<feature type="transmembrane region" description="Helical" evidence="5">
    <location>
        <begin position="64"/>
        <end position="90"/>
    </location>
</feature>
<organism evidence="6 7">
    <name type="scientific">Brucella anthropi</name>
    <name type="common">Ochrobactrum anthropi</name>
    <dbReference type="NCBI Taxonomy" id="529"/>
    <lineage>
        <taxon>Bacteria</taxon>
        <taxon>Pseudomonadati</taxon>
        <taxon>Pseudomonadota</taxon>
        <taxon>Alphaproteobacteria</taxon>
        <taxon>Hyphomicrobiales</taxon>
        <taxon>Brucellaceae</taxon>
        <taxon>Brucella/Ochrobactrum group</taxon>
        <taxon>Brucella</taxon>
    </lineage>
</organism>
<reference evidence="6" key="1">
    <citation type="submission" date="2020-09" db="EMBL/GenBank/DDBJ databases">
        <authorList>
            <person name="Dalcin Martins P."/>
        </authorList>
    </citation>
    <scope>NUCLEOTIDE SEQUENCE</scope>
    <source>
        <strain evidence="6">MAG47</strain>
    </source>
</reference>
<proteinExistence type="predicted"/>
<dbReference type="Pfam" id="PF01124">
    <property type="entry name" value="MAPEG"/>
    <property type="match status" value="1"/>
</dbReference>
<evidence type="ECO:0000256" key="1">
    <source>
        <dbReference type="ARBA" id="ARBA00004370"/>
    </source>
</evidence>
<evidence type="ECO:0000256" key="4">
    <source>
        <dbReference type="ARBA" id="ARBA00023136"/>
    </source>
</evidence>
<dbReference type="EMBL" id="JACZKO010000026">
    <property type="protein sequence ID" value="MBE0560888.1"/>
    <property type="molecule type" value="Genomic_DNA"/>
</dbReference>
<evidence type="ECO:0000256" key="5">
    <source>
        <dbReference type="SAM" id="Phobius"/>
    </source>
</evidence>
<comment type="subcellular location">
    <subcellularLocation>
        <location evidence="1">Membrane</location>
    </subcellularLocation>
</comment>
<dbReference type="SUPFAM" id="SSF161084">
    <property type="entry name" value="MAPEG domain-like"/>
    <property type="match status" value="1"/>
</dbReference>
<reference evidence="6" key="2">
    <citation type="submission" date="2020-10" db="EMBL/GenBank/DDBJ databases">
        <title>Enrichment of novel Verrucomicrobia, Bacteroidetes and Krumholzibacteria in an oxygen-limited, methane- and iron-fed bioreactor inoculated with Bothnian Sea sediments.</title>
        <authorList>
            <person name="Martins P.D."/>
            <person name="de Jong A."/>
            <person name="Lenstra W.K."/>
            <person name="van Helmond N.A.G.M."/>
            <person name="Slomp C.P."/>
            <person name="Jetten M.S.M."/>
            <person name="Welte C.U."/>
            <person name="Rasigraf O."/>
        </authorList>
    </citation>
    <scope>NUCLEOTIDE SEQUENCE</scope>
    <source>
        <strain evidence="6">MAG47</strain>
    </source>
</reference>
<comment type="caution">
    <text evidence="6">The sequence shown here is derived from an EMBL/GenBank/DDBJ whole genome shotgun (WGS) entry which is preliminary data.</text>
</comment>
<keyword evidence="4 5" id="KW-0472">Membrane</keyword>
<name>A0A8I0N5A5_BRUAN</name>
<feature type="transmembrane region" description="Helical" evidence="5">
    <location>
        <begin position="110"/>
        <end position="132"/>
    </location>
</feature>
<accession>A0A8I0N5A5</accession>
<keyword evidence="2 5" id="KW-0812">Transmembrane</keyword>
<dbReference type="Proteomes" id="UP000642265">
    <property type="component" value="Unassembled WGS sequence"/>
</dbReference>
<dbReference type="AlphaFoldDB" id="A0A8I0N5A5"/>
<sequence>MLELTAILTAGFLVFLSAAVQHANTVSTLGLGFVFTDRSKPLAREGFAGRAARTLQNNLESAAMFIPAAAIVSLLDAASIITTLAAGAYVAARLGFTASYWLGASRPRSFFWGIGMAAIAATSASAGLALLAG</sequence>
<gene>
    <name evidence="6" type="ORF">IH622_08735</name>
</gene>
<dbReference type="GO" id="GO:0016020">
    <property type="term" value="C:membrane"/>
    <property type="evidence" value="ECO:0007669"/>
    <property type="project" value="UniProtKB-SubCell"/>
</dbReference>
<keyword evidence="3 5" id="KW-1133">Transmembrane helix</keyword>